<dbReference type="EMBL" id="JARBJD010000107">
    <property type="protein sequence ID" value="KAK2952159.1"/>
    <property type="molecule type" value="Genomic_DNA"/>
</dbReference>
<sequence length="772" mass="87121">MADILLTDITPSDSAIHSGGESQELLPLAEKNPENDPPVVQPKRKVRKGAKTANKRKTSKSKEPLPNTPTQPPPPVKRTIKPRPVSAFAASTAKTTTTSGNRSKNVGSAQTSKEQFMRSSFKLSSAPTVADVDYGQVDPLVSASYAPDGVNTRKIRYEENQAVNKALISTSSRMGRTVLKDPRNVTPDMVAYGTGGGFGAMRAPADYRPVAPAFPFTSVPSAPHLQRSVAYPEELIDFSRSDFASTQPVEKPYLPEATRSSAILPPDQRKRAHENLRFVKQEPYKPQKKRPSSALQNEKLFDAHITEHTKNGPITYHERRYGSPIKEGRVKGYKLSPFGAPARPFQSDAAENINTQIKPPEPCEFLQRSAGFQNPPRRFYERDFGEYSLQDRGMGGTDQEPIHVIYGTGQLDVRGPNQNSIQNTTINDTQRESDTPRTTPRGEATADDLQTGLTFDQSAVILDGSRSLSNRSRRESDREEENEAEFDQTHQPESSRDRDLTQQSMYPQATSTQNGMDFSSQYTTAFDSTLGGMDSMTLGRYIPLEREEHDFSSLPMDRQTHLKDGWNGAVFNRKDKKKKQPKKWKGWVRLNPDGTFGGSAAQVDERVKAINELTRYREQMKQAAEELWMGAEPVVQRKRVSYNKGVTGRTTKTVRSVPSEVLQSRAIEQELANLQRSLDIVQRRAGKEKKEKELLFHTCQILTEQIRKLSELLQIPTSYTEEWDYNSRWYELKTREFTGEHIQYLEQLRDATRELHSNPGFREYQMLSRTNI</sequence>
<evidence type="ECO:0000256" key="2">
    <source>
        <dbReference type="SAM" id="MobiDB-lite"/>
    </source>
</evidence>
<feature type="region of interest" description="Disordered" evidence="2">
    <location>
        <begin position="1"/>
        <end position="115"/>
    </location>
</feature>
<feature type="coiled-coil region" evidence="1">
    <location>
        <begin position="664"/>
        <end position="691"/>
    </location>
</feature>
<keyword evidence="1" id="KW-0175">Coiled coil</keyword>
<evidence type="ECO:0000313" key="4">
    <source>
        <dbReference type="Proteomes" id="UP001281761"/>
    </source>
</evidence>
<evidence type="ECO:0000256" key="1">
    <source>
        <dbReference type="SAM" id="Coils"/>
    </source>
</evidence>
<organism evidence="3 4">
    <name type="scientific">Blattamonas nauphoetae</name>
    <dbReference type="NCBI Taxonomy" id="2049346"/>
    <lineage>
        <taxon>Eukaryota</taxon>
        <taxon>Metamonada</taxon>
        <taxon>Preaxostyla</taxon>
        <taxon>Oxymonadida</taxon>
        <taxon>Blattamonas</taxon>
    </lineage>
</organism>
<feature type="compositionally biased region" description="Pro residues" evidence="2">
    <location>
        <begin position="66"/>
        <end position="76"/>
    </location>
</feature>
<evidence type="ECO:0000313" key="3">
    <source>
        <dbReference type="EMBL" id="KAK2952159.1"/>
    </source>
</evidence>
<feature type="region of interest" description="Disordered" evidence="2">
    <location>
        <begin position="409"/>
        <end position="503"/>
    </location>
</feature>
<comment type="caution">
    <text evidence="3">The sequence shown here is derived from an EMBL/GenBank/DDBJ whole genome shotgun (WGS) entry which is preliminary data.</text>
</comment>
<reference evidence="3 4" key="1">
    <citation type="journal article" date="2022" name="bioRxiv">
        <title>Genomics of Preaxostyla Flagellates Illuminates Evolutionary Transitions and the Path Towards Mitochondrial Loss.</title>
        <authorList>
            <person name="Novak L.V.F."/>
            <person name="Treitli S.C."/>
            <person name="Pyrih J."/>
            <person name="Halakuc P."/>
            <person name="Pipaliya S.V."/>
            <person name="Vacek V."/>
            <person name="Brzon O."/>
            <person name="Soukal P."/>
            <person name="Eme L."/>
            <person name="Dacks J.B."/>
            <person name="Karnkowska A."/>
            <person name="Elias M."/>
            <person name="Hampl V."/>
        </authorList>
    </citation>
    <scope>NUCLEOTIDE SEQUENCE [LARGE SCALE GENOMIC DNA]</scope>
    <source>
        <strain evidence="3">NAU3</strain>
        <tissue evidence="3">Gut</tissue>
    </source>
</reference>
<gene>
    <name evidence="3" type="ORF">BLNAU_12862</name>
</gene>
<proteinExistence type="predicted"/>
<protein>
    <submittedName>
        <fullName evidence="3">Uncharacterized protein</fullName>
    </submittedName>
</protein>
<feature type="compositionally biased region" description="Basic residues" evidence="2">
    <location>
        <begin position="42"/>
        <end position="59"/>
    </location>
</feature>
<feature type="compositionally biased region" description="Polar residues" evidence="2">
    <location>
        <begin position="416"/>
        <end position="428"/>
    </location>
</feature>
<feature type="compositionally biased region" description="Low complexity" evidence="2">
    <location>
        <begin position="86"/>
        <end position="99"/>
    </location>
</feature>
<feature type="compositionally biased region" description="Polar residues" evidence="2">
    <location>
        <begin position="100"/>
        <end position="115"/>
    </location>
</feature>
<feature type="compositionally biased region" description="Basic and acidic residues" evidence="2">
    <location>
        <begin position="487"/>
        <end position="500"/>
    </location>
</feature>
<dbReference type="Proteomes" id="UP001281761">
    <property type="component" value="Unassembled WGS sequence"/>
</dbReference>
<name>A0ABQ9XKB4_9EUKA</name>
<keyword evidence="4" id="KW-1185">Reference proteome</keyword>
<accession>A0ABQ9XKB4</accession>